<dbReference type="PANTHER" id="PTHR13227">
    <property type="entry name" value="EUKARYOTIC TRANSLATION INITIATION FACTOR 2A"/>
    <property type="match status" value="1"/>
</dbReference>
<dbReference type="InterPro" id="IPR015943">
    <property type="entry name" value="WD40/YVTN_repeat-like_dom_sf"/>
</dbReference>
<evidence type="ECO:0000256" key="1">
    <source>
        <dbReference type="ARBA" id="ARBA00009573"/>
    </source>
</evidence>
<feature type="domain" description="Translation initiation factor beta propellor-like" evidence="10">
    <location>
        <begin position="125"/>
        <end position="318"/>
    </location>
</feature>
<feature type="compositionally biased region" description="Low complexity" evidence="9">
    <location>
        <begin position="438"/>
        <end position="447"/>
    </location>
</feature>
<keyword evidence="6 8" id="KW-0810">Translation regulation</keyword>
<keyword evidence="3 8" id="KW-0396">Initiation factor</keyword>
<evidence type="ECO:0000256" key="9">
    <source>
        <dbReference type="SAM" id="MobiDB-lite"/>
    </source>
</evidence>
<reference evidence="12" key="1">
    <citation type="submission" date="2017-01" db="EMBL/GenBank/DDBJ databases">
        <authorList>
            <person name="Wang Y."/>
            <person name="White M."/>
            <person name="Kvist S."/>
            <person name="Moncalvo J.-M."/>
        </authorList>
    </citation>
    <scope>NUCLEOTIDE SEQUENCE [LARGE SCALE GENOMIC DNA]</scope>
    <source>
        <strain evidence="12">COL-18-3</strain>
    </source>
</reference>
<dbReference type="GO" id="GO:0006417">
    <property type="term" value="P:regulation of translation"/>
    <property type="evidence" value="ECO:0007669"/>
    <property type="project" value="UniProtKB-KW"/>
</dbReference>
<name>A0A1R1PHX5_ZANCU</name>
<comment type="similarity">
    <text evidence="1 8">Belongs to the WD repeat EIF2A family.</text>
</comment>
<dbReference type="EMBL" id="LSSK01001142">
    <property type="protein sequence ID" value="OMH80581.1"/>
    <property type="molecule type" value="Genomic_DNA"/>
</dbReference>
<evidence type="ECO:0000256" key="4">
    <source>
        <dbReference type="ARBA" id="ARBA00022574"/>
    </source>
</evidence>
<evidence type="ECO:0000313" key="12">
    <source>
        <dbReference type="Proteomes" id="UP000188320"/>
    </source>
</evidence>
<comment type="caution">
    <text evidence="11">The sequence shown here is derived from an EMBL/GenBank/DDBJ whole genome shotgun (WGS) entry which is preliminary data.</text>
</comment>
<evidence type="ECO:0000256" key="5">
    <source>
        <dbReference type="ARBA" id="ARBA00022737"/>
    </source>
</evidence>
<dbReference type="PIRSF" id="PIRSF017222">
    <property type="entry name" value="eIF2A"/>
    <property type="match status" value="1"/>
</dbReference>
<dbReference type="GO" id="GO:0003743">
    <property type="term" value="F:translation initiation factor activity"/>
    <property type="evidence" value="ECO:0007669"/>
    <property type="project" value="UniProtKB-UniRule"/>
</dbReference>
<evidence type="ECO:0000259" key="10">
    <source>
        <dbReference type="Pfam" id="PF08662"/>
    </source>
</evidence>
<dbReference type="GO" id="GO:0000049">
    <property type="term" value="F:tRNA binding"/>
    <property type="evidence" value="ECO:0007669"/>
    <property type="project" value="UniProtKB-UniRule"/>
</dbReference>
<dbReference type="PANTHER" id="PTHR13227:SF0">
    <property type="entry name" value="EUKARYOTIC TRANSLATION INITIATION FACTOR 2A"/>
    <property type="match status" value="1"/>
</dbReference>
<keyword evidence="12" id="KW-1185">Reference proteome</keyword>
<evidence type="ECO:0000256" key="8">
    <source>
        <dbReference type="PIRNR" id="PIRNR017222"/>
    </source>
</evidence>
<evidence type="ECO:0000256" key="3">
    <source>
        <dbReference type="ARBA" id="ARBA00022540"/>
    </source>
</evidence>
<comment type="function">
    <text evidence="8">Functions in the early steps of protein synthesis of a small number of specific mRNAs. Acts by directing the binding of methionyl-tRNAi to 40S ribosomal subunits. In contrast to the eIF-2 complex, it binds methionyl-tRNAi to 40S subunits in a codon-dependent manner, whereas the eIF-2 complex binds methionyl-tRNAi to 40S subunits in a GTP-dependent manner.</text>
</comment>
<dbReference type="InterPro" id="IPR011387">
    <property type="entry name" value="TIF2A"/>
</dbReference>
<evidence type="ECO:0000256" key="6">
    <source>
        <dbReference type="ARBA" id="ARBA00022845"/>
    </source>
</evidence>
<dbReference type="OrthoDB" id="2194683at2759"/>
<dbReference type="GO" id="GO:0003729">
    <property type="term" value="F:mRNA binding"/>
    <property type="evidence" value="ECO:0007669"/>
    <property type="project" value="TreeGrafter"/>
</dbReference>
<dbReference type="Proteomes" id="UP000188320">
    <property type="component" value="Unassembled WGS sequence"/>
</dbReference>
<feature type="region of interest" description="Disordered" evidence="9">
    <location>
        <begin position="349"/>
        <end position="481"/>
    </location>
</feature>
<proteinExistence type="inferred from homology"/>
<dbReference type="Gene3D" id="2.130.10.10">
    <property type="entry name" value="YVTN repeat-like/Quinoprotein amine dehydrogenase"/>
    <property type="match status" value="1"/>
</dbReference>
<accession>A0A1R1PHX5</accession>
<dbReference type="GO" id="GO:0022627">
    <property type="term" value="C:cytosolic small ribosomal subunit"/>
    <property type="evidence" value="ECO:0007669"/>
    <property type="project" value="TreeGrafter"/>
</dbReference>
<evidence type="ECO:0000256" key="2">
    <source>
        <dbReference type="ARBA" id="ARBA00013819"/>
    </source>
</evidence>
<evidence type="ECO:0000313" key="11">
    <source>
        <dbReference type="EMBL" id="OMH80581.1"/>
    </source>
</evidence>
<organism evidence="11 12">
    <name type="scientific">Zancudomyces culisetae</name>
    <name type="common">Gut fungus</name>
    <name type="synonym">Smittium culisetae</name>
    <dbReference type="NCBI Taxonomy" id="1213189"/>
    <lineage>
        <taxon>Eukaryota</taxon>
        <taxon>Fungi</taxon>
        <taxon>Fungi incertae sedis</taxon>
        <taxon>Zoopagomycota</taxon>
        <taxon>Kickxellomycotina</taxon>
        <taxon>Harpellomycetes</taxon>
        <taxon>Harpellales</taxon>
        <taxon>Legeriomycetaceae</taxon>
        <taxon>Zancudomyces</taxon>
    </lineage>
</organism>
<feature type="compositionally biased region" description="Low complexity" evidence="9">
    <location>
        <begin position="466"/>
        <end position="479"/>
    </location>
</feature>
<sequence>MTWEKYIKSVDDKNTHKNLKVYRTADGELLGEFTQRFYKDWALQWTDDESYMARMVTNTIQFYKPVKDIGCKGADMQLHVEGVKAYSLSKGKNCAVAVFVPERKGAPALVRLFSMGNFSVPVASKSFYKADSIDFIWHKIDNSLLVMTHTEVDSTGKSYYGETSLYYLTATGNYDCKVMLDKEGPVHDVAWNPASKEFIVVYGYMPAKVALFNNRAEEKHTFGIEKYNYVRFNPQGRILALAGLGNLSGKVVLIDMKTKKTIVTLDAHGCSVLAWSPCGRYLLGATLSPKLRVDNGFKIWHYSGTLVQSREISELYDVQWMPADASLYPQPAALDRIPSNISTMISESFTPTHTSASSTPKPTGAYRPPHARNRDAQGSSPAISTKPLVPGAPPPKSSKKPLSAANTPVRSVPGAPPSSSKKSKPPKPSQSTSNGTQSPPSSRPPSNSHDHTNSRANKPAKKAGDDASPAAQQSHAASDTVKKALALKKKLRQIDALEKRRASGETLDPLQVAKLDSKAGLIAELESLGFSKK</sequence>
<protein>
    <recommendedName>
        <fullName evidence="2 8">Eukaryotic translation initiation factor 2A</fullName>
        <shortName evidence="8">eIF-2A</shortName>
    </recommendedName>
</protein>
<keyword evidence="5" id="KW-0677">Repeat</keyword>
<dbReference type="Pfam" id="PF08662">
    <property type="entry name" value="eIF2A"/>
    <property type="match status" value="1"/>
</dbReference>
<keyword evidence="4" id="KW-0853">WD repeat</keyword>
<keyword evidence="7 8" id="KW-0648">Protein biosynthesis</keyword>
<feature type="compositionally biased region" description="Polar residues" evidence="9">
    <location>
        <begin position="349"/>
        <end position="361"/>
    </location>
</feature>
<dbReference type="SUPFAM" id="SSF82171">
    <property type="entry name" value="DPP6 N-terminal domain-like"/>
    <property type="match status" value="1"/>
</dbReference>
<dbReference type="InterPro" id="IPR013979">
    <property type="entry name" value="TIF_beta_prop-like"/>
</dbReference>
<evidence type="ECO:0000256" key="7">
    <source>
        <dbReference type="ARBA" id="ARBA00022917"/>
    </source>
</evidence>
<dbReference type="AlphaFoldDB" id="A0A1R1PHX5"/>
<gene>
    <name evidence="11" type="ORF">AX774_g5979</name>
</gene>
<dbReference type="GO" id="GO:0043022">
    <property type="term" value="F:ribosome binding"/>
    <property type="evidence" value="ECO:0007669"/>
    <property type="project" value="UniProtKB-UniRule"/>
</dbReference>